<dbReference type="EMBL" id="AKHW03002127">
    <property type="protein sequence ID" value="KYO39971.1"/>
    <property type="molecule type" value="Genomic_DNA"/>
</dbReference>
<organism evidence="3 4">
    <name type="scientific">Alligator mississippiensis</name>
    <name type="common">American alligator</name>
    <dbReference type="NCBI Taxonomy" id="8496"/>
    <lineage>
        <taxon>Eukaryota</taxon>
        <taxon>Metazoa</taxon>
        <taxon>Chordata</taxon>
        <taxon>Craniata</taxon>
        <taxon>Vertebrata</taxon>
        <taxon>Euteleostomi</taxon>
        <taxon>Archelosauria</taxon>
        <taxon>Archosauria</taxon>
        <taxon>Crocodylia</taxon>
        <taxon>Alligatoridae</taxon>
        <taxon>Alligatorinae</taxon>
        <taxon>Alligator</taxon>
    </lineage>
</organism>
<evidence type="ECO:0000313" key="3">
    <source>
        <dbReference type="EMBL" id="KYO39971.1"/>
    </source>
</evidence>
<gene>
    <name evidence="3" type="primary">ADAD2</name>
    <name evidence="3" type="ORF">Y1Q_0017404</name>
</gene>
<dbReference type="PROSITE" id="PS50141">
    <property type="entry name" value="A_DEAMIN_EDITASE"/>
    <property type="match status" value="1"/>
</dbReference>
<dbReference type="PANTHER" id="PTHR10910">
    <property type="entry name" value="EUKARYOTE SPECIFIC DSRNA BINDING PROTEIN"/>
    <property type="match status" value="1"/>
</dbReference>
<evidence type="ECO:0000313" key="4">
    <source>
        <dbReference type="Proteomes" id="UP000050525"/>
    </source>
</evidence>
<dbReference type="PANTHER" id="PTHR10910:SF106">
    <property type="entry name" value="ADENOSINE DEAMINASE DOMAIN-CONTAINING PROTEIN 2"/>
    <property type="match status" value="1"/>
</dbReference>
<dbReference type="STRING" id="8496.A0A151NSX9"/>
<accession>A0A151NSX9</accession>
<evidence type="ECO:0000259" key="2">
    <source>
        <dbReference type="PROSITE" id="PS50141"/>
    </source>
</evidence>
<dbReference type="GO" id="GO:0006396">
    <property type="term" value="P:RNA processing"/>
    <property type="evidence" value="ECO:0007669"/>
    <property type="project" value="InterPro"/>
</dbReference>
<dbReference type="GO" id="GO:0005737">
    <property type="term" value="C:cytoplasm"/>
    <property type="evidence" value="ECO:0007669"/>
    <property type="project" value="TreeGrafter"/>
</dbReference>
<dbReference type="GO" id="GO:0003726">
    <property type="term" value="F:double-stranded RNA adenosine deaminase activity"/>
    <property type="evidence" value="ECO:0007669"/>
    <property type="project" value="TreeGrafter"/>
</dbReference>
<proteinExistence type="predicted"/>
<name>A0A151NSX9_ALLMI</name>
<keyword evidence="4" id="KW-1185">Reference proteome</keyword>
<feature type="compositionally biased region" description="Basic and acidic residues" evidence="1">
    <location>
        <begin position="1"/>
        <end position="15"/>
    </location>
</feature>
<evidence type="ECO:0000256" key="1">
    <source>
        <dbReference type="SAM" id="MobiDB-lite"/>
    </source>
</evidence>
<reference evidence="3 4" key="1">
    <citation type="journal article" date="2012" name="Genome Biol.">
        <title>Sequencing three crocodilian genomes to illuminate the evolution of archosaurs and amniotes.</title>
        <authorList>
            <person name="St John J.A."/>
            <person name="Braun E.L."/>
            <person name="Isberg S.R."/>
            <person name="Miles L.G."/>
            <person name="Chong A.Y."/>
            <person name="Gongora J."/>
            <person name="Dalzell P."/>
            <person name="Moran C."/>
            <person name="Bed'hom B."/>
            <person name="Abzhanov A."/>
            <person name="Burgess S.C."/>
            <person name="Cooksey A.M."/>
            <person name="Castoe T.A."/>
            <person name="Crawford N.G."/>
            <person name="Densmore L.D."/>
            <person name="Drew J.C."/>
            <person name="Edwards S.V."/>
            <person name="Faircloth B.C."/>
            <person name="Fujita M.K."/>
            <person name="Greenwold M.J."/>
            <person name="Hoffmann F.G."/>
            <person name="Howard J.M."/>
            <person name="Iguchi T."/>
            <person name="Janes D.E."/>
            <person name="Khan S.Y."/>
            <person name="Kohno S."/>
            <person name="de Koning A.J."/>
            <person name="Lance S.L."/>
            <person name="McCarthy F.M."/>
            <person name="McCormack J.E."/>
            <person name="Merchant M.E."/>
            <person name="Peterson D.G."/>
            <person name="Pollock D.D."/>
            <person name="Pourmand N."/>
            <person name="Raney B.J."/>
            <person name="Roessler K.A."/>
            <person name="Sanford J.R."/>
            <person name="Sawyer R.H."/>
            <person name="Schmidt C.J."/>
            <person name="Triplett E.W."/>
            <person name="Tuberville T.D."/>
            <person name="Venegas-Anaya M."/>
            <person name="Howard J.T."/>
            <person name="Jarvis E.D."/>
            <person name="Guillette L.J.Jr."/>
            <person name="Glenn T.C."/>
            <person name="Green R.E."/>
            <person name="Ray D.A."/>
        </authorList>
    </citation>
    <scope>NUCLEOTIDE SEQUENCE [LARGE SCALE GENOMIC DNA]</scope>
    <source>
        <strain evidence="3">KSC_2009_1</strain>
    </source>
</reference>
<dbReference type="eggNOG" id="KOG2777">
    <property type="taxonomic scope" value="Eukaryota"/>
</dbReference>
<sequence length="397" mass="42515">MAAPPDELRRPRLAERGAGAEPSAPPELIPHEQRCVAIASDIFQRLLAGDSALQGCKSSLAAFLLEREVPPASASCQESYELVALGTGKAGARAGAFLEFGGRRLHDTQGLVLARRALQRYLYKQLLLWGQQLDTPAQAHCILELEGDGGRLGLKPGVFLHLVLAQKPSGAPSSPLVLCPGQQLLAHGPGRLAPLSWWRPAVLASRVVSISGNAKLLRWEALGLQGALLSLFLQPLPLTSLVLADPWASQAQLRAPCPVLPPLPPPYDTQRPAHVFQGPPMAPPPARSQPPALSLNWCLGDKAVEVVDGAMGRVLPSPLCPAGCPQPSRLCKAAMLSYFRHAATMLSQPHLLALPTYRQAKDHAEAYQSAKAQFSAHLARSSLGNWPQKQLVDNFPS</sequence>
<dbReference type="InterPro" id="IPR002466">
    <property type="entry name" value="A_deamin"/>
</dbReference>
<protein>
    <submittedName>
        <fullName evidence="3">Adenosine deaminase domain-containing protein 2</fullName>
    </submittedName>
</protein>
<dbReference type="GO" id="GO:0003725">
    <property type="term" value="F:double-stranded RNA binding"/>
    <property type="evidence" value="ECO:0007669"/>
    <property type="project" value="TreeGrafter"/>
</dbReference>
<dbReference type="AlphaFoldDB" id="A0A151NSX9"/>
<dbReference type="GO" id="GO:0008251">
    <property type="term" value="F:tRNA-specific adenosine deaminase activity"/>
    <property type="evidence" value="ECO:0007669"/>
    <property type="project" value="TreeGrafter"/>
</dbReference>
<dbReference type="SMART" id="SM00552">
    <property type="entry name" value="ADEAMc"/>
    <property type="match status" value="1"/>
</dbReference>
<dbReference type="Pfam" id="PF02137">
    <property type="entry name" value="A_deamin"/>
    <property type="match status" value="2"/>
</dbReference>
<feature type="region of interest" description="Disordered" evidence="1">
    <location>
        <begin position="1"/>
        <end position="27"/>
    </location>
</feature>
<comment type="caution">
    <text evidence="3">The sequence shown here is derived from an EMBL/GenBank/DDBJ whole genome shotgun (WGS) entry which is preliminary data.</text>
</comment>
<dbReference type="GO" id="GO:0005730">
    <property type="term" value="C:nucleolus"/>
    <property type="evidence" value="ECO:0007669"/>
    <property type="project" value="TreeGrafter"/>
</dbReference>
<dbReference type="GO" id="GO:0006382">
    <property type="term" value="P:adenosine to inosine editing"/>
    <property type="evidence" value="ECO:0007669"/>
    <property type="project" value="TreeGrafter"/>
</dbReference>
<feature type="domain" description="A to I editase" evidence="2">
    <location>
        <begin position="84"/>
        <end position="389"/>
    </location>
</feature>
<dbReference type="Proteomes" id="UP000050525">
    <property type="component" value="Unassembled WGS sequence"/>
</dbReference>